<evidence type="ECO:0000256" key="2">
    <source>
        <dbReference type="ARBA" id="ARBA00022448"/>
    </source>
</evidence>
<sequence>MDINKIDLEAKKNNEKSNFECSHATSNESSKPPSGELRRQLQNRHVAMISIGGAIGTGLFIGTGTALYHGGPLSLVVGYSLIGILVWALMCSLGEMISHLPIVGGHLALAHRFFSPSLAFTLGWSYWYLWSIVLPTELSACALLVTFWTSKINSGIWIIIFLAMVALINLGGARFYGEMEFWFSTVKVLTIVGLVILGIVIDLGGVTGERIGFRYWRDPGIFAQYEGIPGTVGRFLGFFSVLITAAFSYIGVEMPATAAAEAKNPRRNLPKAIKRVAGRVLGFYVTSTIVISMLVPSNDPRLKLQTATGAKSPFVIAMKNAGLKGLPTVINASLLSSTLSAASSDLYISSRALYGLSITGNAPRFLSKITSKGLPIYCYFAGIIMSSMAFLSASEGQAGRVFGYLAGMTSVTGLLTWAGIFITYIRFKGGMTLQKFDRSQLPYQSPAGLVGAWIGFISCTILIIFNGFEVFLKDHWEPGTFIACYFPLLAFFLLFFSHRWWTRSGMIEKRHMDFITGSQEFVDEVEEPPNGWVEKVWRFLM</sequence>
<dbReference type="Gene3D" id="1.20.1740.10">
    <property type="entry name" value="Amino acid/polyamine transporter I"/>
    <property type="match status" value="1"/>
</dbReference>
<reference evidence="10" key="1">
    <citation type="submission" date="2022-06" db="EMBL/GenBank/DDBJ databases">
        <authorList>
            <consortium name="SYNGENTA / RWTH Aachen University"/>
        </authorList>
    </citation>
    <scope>NUCLEOTIDE SEQUENCE</scope>
</reference>
<evidence type="ECO:0000256" key="3">
    <source>
        <dbReference type="ARBA" id="ARBA00022692"/>
    </source>
</evidence>
<dbReference type="PROSITE" id="PS00218">
    <property type="entry name" value="AMINO_ACID_PERMEASE_1"/>
    <property type="match status" value="1"/>
</dbReference>
<evidence type="ECO:0000256" key="6">
    <source>
        <dbReference type="ARBA" id="ARBA00023136"/>
    </source>
</evidence>
<keyword evidence="6 8" id="KW-0472">Membrane</keyword>
<dbReference type="EMBL" id="CALTRL010002349">
    <property type="protein sequence ID" value="CAH7675484.1"/>
    <property type="molecule type" value="Genomic_DNA"/>
</dbReference>
<dbReference type="PIRSF" id="PIRSF006060">
    <property type="entry name" value="AA_transporter"/>
    <property type="match status" value="1"/>
</dbReference>
<organism evidence="10 11">
    <name type="scientific">Phakopsora pachyrhizi</name>
    <name type="common">Asian soybean rust disease fungus</name>
    <dbReference type="NCBI Taxonomy" id="170000"/>
    <lineage>
        <taxon>Eukaryota</taxon>
        <taxon>Fungi</taxon>
        <taxon>Dikarya</taxon>
        <taxon>Basidiomycota</taxon>
        <taxon>Pucciniomycotina</taxon>
        <taxon>Pucciniomycetes</taxon>
        <taxon>Pucciniales</taxon>
        <taxon>Phakopsoraceae</taxon>
        <taxon>Phakopsora</taxon>
    </lineage>
</organism>
<feature type="transmembrane region" description="Helical" evidence="8">
    <location>
        <begin position="276"/>
        <end position="295"/>
    </location>
</feature>
<dbReference type="InterPro" id="IPR050524">
    <property type="entry name" value="APC_YAT"/>
</dbReference>
<name>A0AAV0B3F5_PHAPC</name>
<keyword evidence="5 8" id="KW-1133">Transmembrane helix</keyword>
<feature type="transmembrane region" description="Helical" evidence="8">
    <location>
        <begin position="126"/>
        <end position="148"/>
    </location>
</feature>
<dbReference type="InterPro" id="IPR004840">
    <property type="entry name" value="Amino_acid_permease_CS"/>
</dbReference>
<keyword evidence="11" id="KW-1185">Reference proteome</keyword>
<keyword evidence="3 8" id="KW-0812">Transmembrane</keyword>
<dbReference type="InterPro" id="IPR004841">
    <property type="entry name" value="AA-permease/SLC12A_dom"/>
</dbReference>
<feature type="transmembrane region" description="Helical" evidence="8">
    <location>
        <begin position="405"/>
        <end position="427"/>
    </location>
</feature>
<feature type="transmembrane region" description="Helical" evidence="8">
    <location>
        <begin position="188"/>
        <end position="207"/>
    </location>
</feature>
<accession>A0AAV0B3F5</accession>
<feature type="transmembrane region" description="Helical" evidence="8">
    <location>
        <begin position="447"/>
        <end position="468"/>
    </location>
</feature>
<feature type="transmembrane region" description="Helical" evidence="8">
    <location>
        <begin position="480"/>
        <end position="501"/>
    </location>
</feature>
<evidence type="ECO:0000256" key="4">
    <source>
        <dbReference type="ARBA" id="ARBA00022970"/>
    </source>
</evidence>
<gene>
    <name evidence="10" type="ORF">PPACK8108_LOCUS10503</name>
</gene>
<comment type="subcellular location">
    <subcellularLocation>
        <location evidence="1">Membrane</location>
        <topology evidence="1">Multi-pass membrane protein</topology>
    </subcellularLocation>
</comment>
<dbReference type="Proteomes" id="UP001153365">
    <property type="component" value="Unassembled WGS sequence"/>
</dbReference>
<feature type="transmembrane region" description="Helical" evidence="8">
    <location>
        <begin position="155"/>
        <end position="176"/>
    </location>
</feature>
<feature type="transmembrane region" description="Helical" evidence="8">
    <location>
        <begin position="374"/>
        <end position="393"/>
    </location>
</feature>
<dbReference type="FunFam" id="1.20.1740.10:FF:000006">
    <property type="entry name" value="General amino acid permease"/>
    <property type="match status" value="1"/>
</dbReference>
<evidence type="ECO:0000256" key="5">
    <source>
        <dbReference type="ARBA" id="ARBA00022989"/>
    </source>
</evidence>
<evidence type="ECO:0000256" key="8">
    <source>
        <dbReference type="SAM" id="Phobius"/>
    </source>
</evidence>
<feature type="transmembrane region" description="Helical" evidence="8">
    <location>
        <begin position="235"/>
        <end position="256"/>
    </location>
</feature>
<keyword evidence="2" id="KW-0813">Transport</keyword>
<dbReference type="Pfam" id="PF00324">
    <property type="entry name" value="AA_permease"/>
    <property type="match status" value="1"/>
</dbReference>
<evidence type="ECO:0000313" key="10">
    <source>
        <dbReference type="EMBL" id="CAH7675484.1"/>
    </source>
</evidence>
<dbReference type="GO" id="GO:0015171">
    <property type="term" value="F:amino acid transmembrane transporter activity"/>
    <property type="evidence" value="ECO:0007669"/>
    <property type="project" value="TreeGrafter"/>
</dbReference>
<feature type="compositionally biased region" description="Polar residues" evidence="7">
    <location>
        <begin position="19"/>
        <end position="32"/>
    </location>
</feature>
<protein>
    <submittedName>
        <fullName evidence="10">Amino acid transporter</fullName>
    </submittedName>
</protein>
<keyword evidence="4" id="KW-0029">Amino-acid transport</keyword>
<dbReference type="PANTHER" id="PTHR43341">
    <property type="entry name" value="AMINO ACID PERMEASE"/>
    <property type="match status" value="1"/>
</dbReference>
<evidence type="ECO:0000313" key="11">
    <source>
        <dbReference type="Proteomes" id="UP001153365"/>
    </source>
</evidence>
<feature type="transmembrane region" description="Helical" evidence="8">
    <location>
        <begin position="46"/>
        <end position="67"/>
    </location>
</feature>
<dbReference type="GO" id="GO:0016020">
    <property type="term" value="C:membrane"/>
    <property type="evidence" value="ECO:0007669"/>
    <property type="project" value="UniProtKB-SubCell"/>
</dbReference>
<feature type="region of interest" description="Disordered" evidence="7">
    <location>
        <begin position="17"/>
        <end position="37"/>
    </location>
</feature>
<proteinExistence type="predicted"/>
<comment type="caution">
    <text evidence="10">The sequence shown here is derived from an EMBL/GenBank/DDBJ whole genome shotgun (WGS) entry which is preliminary data.</text>
</comment>
<feature type="transmembrane region" description="Helical" evidence="8">
    <location>
        <begin position="73"/>
        <end position="90"/>
    </location>
</feature>
<dbReference type="AlphaFoldDB" id="A0AAV0B3F5"/>
<feature type="domain" description="Amino acid permease/ SLC12A" evidence="9">
    <location>
        <begin position="45"/>
        <end position="505"/>
    </location>
</feature>
<dbReference type="PANTHER" id="PTHR43341:SF20">
    <property type="entry name" value="AAT FAMILY AMINO ACID TRANSPORTER"/>
    <property type="match status" value="1"/>
</dbReference>
<evidence type="ECO:0000256" key="1">
    <source>
        <dbReference type="ARBA" id="ARBA00004141"/>
    </source>
</evidence>
<evidence type="ECO:0000259" key="9">
    <source>
        <dbReference type="Pfam" id="PF00324"/>
    </source>
</evidence>
<evidence type="ECO:0000256" key="7">
    <source>
        <dbReference type="SAM" id="MobiDB-lite"/>
    </source>
</evidence>